<gene>
    <name evidence="2" type="ORF">B0H15DRAFT_825918</name>
</gene>
<protein>
    <submittedName>
        <fullName evidence="2">Uncharacterized protein</fullName>
    </submittedName>
</protein>
<organism evidence="2 3">
    <name type="scientific">Mycena belliarum</name>
    <dbReference type="NCBI Taxonomy" id="1033014"/>
    <lineage>
        <taxon>Eukaryota</taxon>
        <taxon>Fungi</taxon>
        <taxon>Dikarya</taxon>
        <taxon>Basidiomycota</taxon>
        <taxon>Agaricomycotina</taxon>
        <taxon>Agaricomycetes</taxon>
        <taxon>Agaricomycetidae</taxon>
        <taxon>Agaricales</taxon>
        <taxon>Marasmiineae</taxon>
        <taxon>Mycenaceae</taxon>
        <taxon>Mycena</taxon>
    </lineage>
</organism>
<proteinExistence type="predicted"/>
<keyword evidence="1" id="KW-1133">Transmembrane helix</keyword>
<keyword evidence="1" id="KW-0472">Membrane</keyword>
<evidence type="ECO:0000313" key="3">
    <source>
        <dbReference type="Proteomes" id="UP001222325"/>
    </source>
</evidence>
<name>A0AAD6XVW6_9AGAR</name>
<dbReference type="AlphaFoldDB" id="A0AAD6XVW6"/>
<reference evidence="2" key="1">
    <citation type="submission" date="2023-03" db="EMBL/GenBank/DDBJ databases">
        <title>Massive genome expansion in bonnet fungi (Mycena s.s.) driven by repeated elements and novel gene families across ecological guilds.</title>
        <authorList>
            <consortium name="Lawrence Berkeley National Laboratory"/>
            <person name="Harder C.B."/>
            <person name="Miyauchi S."/>
            <person name="Viragh M."/>
            <person name="Kuo A."/>
            <person name="Thoen E."/>
            <person name="Andreopoulos B."/>
            <person name="Lu D."/>
            <person name="Skrede I."/>
            <person name="Drula E."/>
            <person name="Henrissat B."/>
            <person name="Morin E."/>
            <person name="Kohler A."/>
            <person name="Barry K."/>
            <person name="LaButti K."/>
            <person name="Morin E."/>
            <person name="Salamov A."/>
            <person name="Lipzen A."/>
            <person name="Mereny Z."/>
            <person name="Hegedus B."/>
            <person name="Baldrian P."/>
            <person name="Stursova M."/>
            <person name="Weitz H."/>
            <person name="Taylor A."/>
            <person name="Grigoriev I.V."/>
            <person name="Nagy L.G."/>
            <person name="Martin F."/>
            <person name="Kauserud H."/>
        </authorList>
    </citation>
    <scope>NUCLEOTIDE SEQUENCE</scope>
    <source>
        <strain evidence="2">CBHHK173m</strain>
    </source>
</reference>
<keyword evidence="3" id="KW-1185">Reference proteome</keyword>
<feature type="transmembrane region" description="Helical" evidence="1">
    <location>
        <begin position="7"/>
        <end position="29"/>
    </location>
</feature>
<sequence>MLDQVNGWRAVSFSLGCLCVVSDVFIALLSTSCCHCYHAAVYQKFVNLSLSCGSRVMRGRIFNVLQDFFILEDKNN</sequence>
<accession>A0AAD6XVW6</accession>
<comment type="caution">
    <text evidence="2">The sequence shown here is derived from an EMBL/GenBank/DDBJ whole genome shotgun (WGS) entry which is preliminary data.</text>
</comment>
<dbReference type="EMBL" id="JARJCN010000011">
    <property type="protein sequence ID" value="KAJ7096654.1"/>
    <property type="molecule type" value="Genomic_DNA"/>
</dbReference>
<dbReference type="Proteomes" id="UP001222325">
    <property type="component" value="Unassembled WGS sequence"/>
</dbReference>
<evidence type="ECO:0000313" key="2">
    <source>
        <dbReference type="EMBL" id="KAJ7096654.1"/>
    </source>
</evidence>
<keyword evidence="1" id="KW-0812">Transmembrane</keyword>
<evidence type="ECO:0000256" key="1">
    <source>
        <dbReference type="SAM" id="Phobius"/>
    </source>
</evidence>